<reference evidence="2 3" key="1">
    <citation type="submission" date="2014-04" db="EMBL/GenBank/DDBJ databases">
        <title>Whole genome of Muricauda olearia.</title>
        <authorList>
            <person name="Zhang X.-H."/>
            <person name="Tang K."/>
        </authorList>
    </citation>
    <scope>NUCLEOTIDE SEQUENCE [LARGE SCALE GENOMIC DNA]</scope>
    <source>
        <strain evidence="2 3">Th120</strain>
    </source>
</reference>
<dbReference type="Pfam" id="PF00578">
    <property type="entry name" value="AhpC-TSA"/>
    <property type="match status" value="1"/>
</dbReference>
<keyword evidence="3" id="KW-1185">Reference proteome</keyword>
<feature type="domain" description="Thioredoxin" evidence="1">
    <location>
        <begin position="285"/>
        <end position="432"/>
    </location>
</feature>
<evidence type="ECO:0000259" key="1">
    <source>
        <dbReference type="PROSITE" id="PS51352"/>
    </source>
</evidence>
<dbReference type="Proteomes" id="UP000290261">
    <property type="component" value="Unassembled WGS sequence"/>
</dbReference>
<dbReference type="GO" id="GO:0016491">
    <property type="term" value="F:oxidoreductase activity"/>
    <property type="evidence" value="ECO:0007669"/>
    <property type="project" value="InterPro"/>
</dbReference>
<dbReference type="GO" id="GO:0016209">
    <property type="term" value="F:antioxidant activity"/>
    <property type="evidence" value="ECO:0007669"/>
    <property type="project" value="InterPro"/>
</dbReference>
<dbReference type="PANTHER" id="PTHR42852">
    <property type="entry name" value="THIOL:DISULFIDE INTERCHANGE PROTEIN DSBE"/>
    <property type="match status" value="1"/>
</dbReference>
<comment type="caution">
    <text evidence="2">The sequence shown here is derived from an EMBL/GenBank/DDBJ whole genome shotgun (WGS) entry which is preliminary data.</text>
</comment>
<dbReference type="PROSITE" id="PS51352">
    <property type="entry name" value="THIOREDOXIN_2"/>
    <property type="match status" value="1"/>
</dbReference>
<dbReference type="AlphaFoldDB" id="A0A444VI57"/>
<protein>
    <recommendedName>
        <fullName evidence="1">Thioredoxin domain-containing protein</fullName>
    </recommendedName>
</protein>
<evidence type="ECO:0000313" key="2">
    <source>
        <dbReference type="EMBL" id="RYC50430.1"/>
    </source>
</evidence>
<evidence type="ECO:0000313" key="3">
    <source>
        <dbReference type="Proteomes" id="UP000290261"/>
    </source>
</evidence>
<dbReference type="Gene3D" id="3.40.30.10">
    <property type="entry name" value="Glutaredoxin"/>
    <property type="match status" value="1"/>
</dbReference>
<gene>
    <name evidence="2" type="ORF">DN53_05800</name>
</gene>
<accession>A0A444VI57</accession>
<dbReference type="EMBL" id="JJMP01000010">
    <property type="protein sequence ID" value="RYC50430.1"/>
    <property type="molecule type" value="Genomic_DNA"/>
</dbReference>
<organism evidence="2 3">
    <name type="scientific">Flagellimonas olearia</name>
    <dbReference type="NCBI Taxonomy" id="552546"/>
    <lineage>
        <taxon>Bacteria</taxon>
        <taxon>Pseudomonadati</taxon>
        <taxon>Bacteroidota</taxon>
        <taxon>Flavobacteriia</taxon>
        <taxon>Flavobacteriales</taxon>
        <taxon>Flavobacteriaceae</taxon>
        <taxon>Flagellimonas</taxon>
    </lineage>
</organism>
<name>A0A444VI57_9FLAO</name>
<dbReference type="InterPro" id="IPR036249">
    <property type="entry name" value="Thioredoxin-like_sf"/>
</dbReference>
<dbReference type="SUPFAM" id="SSF52833">
    <property type="entry name" value="Thioredoxin-like"/>
    <property type="match status" value="1"/>
</dbReference>
<dbReference type="InterPro" id="IPR000866">
    <property type="entry name" value="AhpC/TSA"/>
</dbReference>
<proteinExistence type="predicted"/>
<sequence length="445" mass="51816">MQVLLCSCLTISGWSQSTSNKESSAKEAWEELDSIKNYFGTPDKGLSIFERRRHNDQIASKKSKLAASFLRDYPDDPHYDEVLDMYFHRTFTPDFIEDQISDSLLTEINRVSVQYRASKTREEKAEIYSKFNRVVPVDHQAMEEWLRFGRSLAASKSNSDAPMSKKMGIDLKVFYRDLELALKYYQGLYKDPTEENYWERFDLHYWETFRLKMTELLNKYSNEESIATTVQRFIGYVSGYAPSLQEPYWAHFLEITESGKPFSDQSAFTALHEIAKKNMAALEVLKHRSPDDPFQLEVTDMGGNVIDLEDFRGKVVLLVFWSIRCPYSIKEMPQVAEMYKKYRDKGFEIIGIAEEGEAAREHVMDITEKADATWPQVLDKGKKAKVNHHALFQISSYPTVWLLDKEGKIVDKHARGKRLEPLIREHLGLEPLKFNYRNPFEPNND</sequence>
<dbReference type="CDD" id="cd02966">
    <property type="entry name" value="TlpA_like_family"/>
    <property type="match status" value="1"/>
</dbReference>
<dbReference type="PANTHER" id="PTHR42852:SF13">
    <property type="entry name" value="PROTEIN DIPZ"/>
    <property type="match status" value="1"/>
</dbReference>
<dbReference type="InterPro" id="IPR013766">
    <property type="entry name" value="Thioredoxin_domain"/>
</dbReference>
<dbReference type="InterPro" id="IPR050553">
    <property type="entry name" value="Thioredoxin_ResA/DsbE_sf"/>
</dbReference>